<name>A0A7H0GS09_9BACT</name>
<evidence type="ECO:0000259" key="2">
    <source>
        <dbReference type="Pfam" id="PF06580"/>
    </source>
</evidence>
<organism evidence="3 4">
    <name type="scientific">Hymenobacter qilianensis</name>
    <dbReference type="NCBI Taxonomy" id="1385715"/>
    <lineage>
        <taxon>Bacteria</taxon>
        <taxon>Pseudomonadati</taxon>
        <taxon>Bacteroidota</taxon>
        <taxon>Cytophagia</taxon>
        <taxon>Cytophagales</taxon>
        <taxon>Hymenobacteraceae</taxon>
        <taxon>Hymenobacter</taxon>
    </lineage>
</organism>
<dbReference type="AlphaFoldDB" id="A0A7H0GS09"/>
<dbReference type="PANTHER" id="PTHR34220:SF7">
    <property type="entry name" value="SENSOR HISTIDINE KINASE YPDA"/>
    <property type="match status" value="1"/>
</dbReference>
<reference evidence="3 4" key="1">
    <citation type="submission" date="2020-08" db="EMBL/GenBank/DDBJ databases">
        <title>Genome sequence of Hymenobacter qilianensis JCM 19763T.</title>
        <authorList>
            <person name="Hyun D.-W."/>
            <person name="Bae J.-W."/>
        </authorList>
    </citation>
    <scope>NUCLEOTIDE SEQUENCE [LARGE SCALE GENOMIC DNA]</scope>
    <source>
        <strain evidence="3 4">JCM 19763</strain>
    </source>
</reference>
<dbReference type="RefSeq" id="WP_187731371.1">
    <property type="nucleotide sequence ID" value="NZ_BMFN01000004.1"/>
</dbReference>
<feature type="transmembrane region" description="Helical" evidence="1">
    <location>
        <begin position="72"/>
        <end position="99"/>
    </location>
</feature>
<dbReference type="Pfam" id="PF06580">
    <property type="entry name" value="His_kinase"/>
    <property type="match status" value="1"/>
</dbReference>
<dbReference type="PANTHER" id="PTHR34220">
    <property type="entry name" value="SENSOR HISTIDINE KINASE YPDA"/>
    <property type="match status" value="1"/>
</dbReference>
<dbReference type="InterPro" id="IPR036890">
    <property type="entry name" value="HATPase_C_sf"/>
</dbReference>
<gene>
    <name evidence="3" type="ORF">H9L05_13235</name>
</gene>
<sequence length="342" mass="38742">MQDRQLLLFGIPIVSLLMLLPEADYAFRSVPVFLVSWPISLVYTLTIWLGTRAIWQGLIRRFPDVGQTSVRIWWLAAACLLYASLATVSITVGLTLLLPTELFGVLSAERIFVQVLLNLVPTSVVLLVYESHHFFQKWEQNVRHAEQLTQAGVQSQLEALQNQLDPHFLFNSLNTLSALIEPGNAAAQEFVEQLADVYRYVLLSREKVTVPLAEELAFVDTYVALQKVRFRDNLRVEQEIPPVALTWHVAPLSVQLLVENALKHNVASRENPLELRLTADPATGYFTVENILRPRLAGLVRCTGTGLRNVQHRYELLHASQPVEISTENQRFRVRLPLLGPR</sequence>
<dbReference type="Gene3D" id="3.30.565.10">
    <property type="entry name" value="Histidine kinase-like ATPase, C-terminal domain"/>
    <property type="match status" value="1"/>
</dbReference>
<keyword evidence="4" id="KW-1185">Reference proteome</keyword>
<dbReference type="InterPro" id="IPR010559">
    <property type="entry name" value="Sig_transdc_His_kin_internal"/>
</dbReference>
<keyword evidence="1" id="KW-1133">Transmembrane helix</keyword>
<evidence type="ECO:0000313" key="4">
    <source>
        <dbReference type="Proteomes" id="UP000516093"/>
    </source>
</evidence>
<keyword evidence="1" id="KW-0472">Membrane</keyword>
<proteinExistence type="predicted"/>
<dbReference type="EMBL" id="CP060784">
    <property type="protein sequence ID" value="QNP51075.1"/>
    <property type="molecule type" value="Genomic_DNA"/>
</dbReference>
<evidence type="ECO:0000256" key="1">
    <source>
        <dbReference type="SAM" id="Phobius"/>
    </source>
</evidence>
<dbReference type="GO" id="GO:0016020">
    <property type="term" value="C:membrane"/>
    <property type="evidence" value="ECO:0007669"/>
    <property type="project" value="InterPro"/>
</dbReference>
<protein>
    <submittedName>
        <fullName evidence="3">Histidine kinase</fullName>
    </submittedName>
</protein>
<keyword evidence="1" id="KW-0812">Transmembrane</keyword>
<feature type="domain" description="Signal transduction histidine kinase internal region" evidence="2">
    <location>
        <begin position="156"/>
        <end position="234"/>
    </location>
</feature>
<keyword evidence="3" id="KW-0808">Transferase</keyword>
<keyword evidence="3" id="KW-0418">Kinase</keyword>
<dbReference type="GO" id="GO:0000155">
    <property type="term" value="F:phosphorelay sensor kinase activity"/>
    <property type="evidence" value="ECO:0007669"/>
    <property type="project" value="InterPro"/>
</dbReference>
<accession>A0A7H0GS09</accession>
<dbReference type="Proteomes" id="UP000516093">
    <property type="component" value="Chromosome"/>
</dbReference>
<dbReference type="KEGG" id="hqi:H9L05_13235"/>
<feature type="transmembrane region" description="Helical" evidence="1">
    <location>
        <begin position="31"/>
        <end position="51"/>
    </location>
</feature>
<dbReference type="InterPro" id="IPR050640">
    <property type="entry name" value="Bact_2-comp_sensor_kinase"/>
</dbReference>
<evidence type="ECO:0000313" key="3">
    <source>
        <dbReference type="EMBL" id="QNP51075.1"/>
    </source>
</evidence>